<evidence type="ECO:0000313" key="1">
    <source>
        <dbReference type="EMBL" id="RIY38823.1"/>
    </source>
</evidence>
<proteinExistence type="predicted"/>
<name>A0A3A1YKN2_9GAMM</name>
<dbReference type="RefSeq" id="WP_119530963.1">
    <property type="nucleotide sequence ID" value="NZ_JBHSSP010000045.1"/>
</dbReference>
<dbReference type="EMBL" id="NRJG01000052">
    <property type="protein sequence ID" value="RIY38823.1"/>
    <property type="molecule type" value="Genomic_DNA"/>
</dbReference>
<protein>
    <submittedName>
        <fullName evidence="1">Uncharacterized protein</fullName>
    </submittedName>
</protein>
<organism evidence="1 2">
    <name type="scientific">Psittacicella hinzii</name>
    <dbReference type="NCBI Taxonomy" id="2028575"/>
    <lineage>
        <taxon>Bacteria</taxon>
        <taxon>Pseudomonadati</taxon>
        <taxon>Pseudomonadota</taxon>
        <taxon>Gammaproteobacteria</taxon>
        <taxon>Pasteurellales</taxon>
        <taxon>Psittacicellaceae</taxon>
        <taxon>Psittacicella</taxon>
    </lineage>
</organism>
<comment type="caution">
    <text evidence="1">The sequence shown here is derived from an EMBL/GenBank/DDBJ whole genome shotgun (WGS) entry which is preliminary data.</text>
</comment>
<dbReference type="Proteomes" id="UP000265916">
    <property type="component" value="Unassembled WGS sequence"/>
</dbReference>
<evidence type="ECO:0000313" key="2">
    <source>
        <dbReference type="Proteomes" id="UP000265916"/>
    </source>
</evidence>
<dbReference type="AlphaFoldDB" id="A0A3A1YKN2"/>
<sequence length="298" mass="34542">MLQHTNSLKLNLVYAEIAAHLPTIMIHLDSAKIADNFLYQPFVRYLRNGNFHEIHATSYEQIAQQTGMVFDENAYNQHQIANIQANDYTKRQSLAHLAAWQHIANDPALFNQDWVLVLQDDISLEKQWLQKINFALAFFQQQTLENTDLTKVKWINLLDTFYQQHELNDPPLEKFAASYKYDLAFAKAGQHYLRLTEVPLQALGAYLIRKSAVPEFIARAQKISVSSPALLYTQQLHLQHGEIYQHVPSIAVPLIADHNHLSLEQEKQRQTEIESGKVYQKPYLHYLSKSHVQRIMLT</sequence>
<accession>A0A3A1YKN2</accession>
<reference evidence="1 2" key="1">
    <citation type="submission" date="2017-08" db="EMBL/GenBank/DDBJ databases">
        <title>Reclassification of Bisgaard taxon 37 and 44.</title>
        <authorList>
            <person name="Christensen H."/>
        </authorList>
    </citation>
    <scope>NUCLEOTIDE SEQUENCE [LARGE SCALE GENOMIC DNA]</scope>
    <source>
        <strain evidence="1 2">111</strain>
    </source>
</reference>
<gene>
    <name evidence="1" type="ORF">CKF58_03340</name>
</gene>
<keyword evidence="2" id="KW-1185">Reference proteome</keyword>